<gene>
    <name evidence="1" type="ordered locus">Curi_c10680</name>
</gene>
<dbReference type="HOGENOM" id="CLU_1486129_0_0_9"/>
<organism evidence="1 2">
    <name type="scientific">Gottschalkia acidurici (strain ATCC 7906 / DSM 604 / BCRC 14475 / CIP 104303 / KCTC 5404 / NCIMB 10678 / 9a)</name>
    <name type="common">Clostridium acidurici</name>
    <dbReference type="NCBI Taxonomy" id="1128398"/>
    <lineage>
        <taxon>Bacteria</taxon>
        <taxon>Bacillati</taxon>
        <taxon>Bacillota</taxon>
        <taxon>Tissierellia</taxon>
        <taxon>Tissierellales</taxon>
        <taxon>Gottschalkiaceae</taxon>
        <taxon>Gottschalkia</taxon>
    </lineage>
</organism>
<reference evidence="1 2" key="1">
    <citation type="journal article" date="2012" name="PLoS ONE">
        <title>The purine-utilizing bacterium Clostridium acidurici 9a: a genome-guided metabolic reconsideration.</title>
        <authorList>
            <person name="Hartwich K."/>
            <person name="Poehlein A."/>
            <person name="Daniel R."/>
        </authorList>
    </citation>
    <scope>NUCLEOTIDE SEQUENCE [LARGE SCALE GENOMIC DNA]</scope>
    <source>
        <strain evidence="2">ATCC 7906 / DSM 604 / BCRC 14475 / CIP 104303 / KCTC 5404 / NCIMB 10678 / 9a</strain>
    </source>
</reference>
<dbReference type="AlphaFoldDB" id="K0AZ63"/>
<sequence>MEEIKTESIFESFFKYRDSLIIQYENGEISKRELLQENFNSVQRMNIEPFAYVNSYEKGMYNYQYYNVLAKYYNMLAGEIKENYKLVRKYNEYREKINQYYAKKDQSTLQLLKFLKFENMEAYFIKVESRYLNNKLYEIVLKDYEYAIFHSKSRWLLRVLREERVFIEKKRKSKIDEYINEKY</sequence>
<protein>
    <submittedName>
        <fullName evidence="1">Uncharacterized protein</fullName>
    </submittedName>
</protein>
<dbReference type="Proteomes" id="UP000006094">
    <property type="component" value="Chromosome"/>
</dbReference>
<dbReference type="InterPro" id="IPR046590">
    <property type="entry name" value="DUF6648"/>
</dbReference>
<dbReference type="OrthoDB" id="1705959at2"/>
<dbReference type="RefSeq" id="WP_014967219.1">
    <property type="nucleotide sequence ID" value="NC_018664.1"/>
</dbReference>
<keyword evidence="2" id="KW-1185">Reference proteome</keyword>
<evidence type="ECO:0000313" key="1">
    <source>
        <dbReference type="EMBL" id="AFS78082.1"/>
    </source>
</evidence>
<proteinExistence type="predicted"/>
<evidence type="ECO:0000313" key="2">
    <source>
        <dbReference type="Proteomes" id="UP000006094"/>
    </source>
</evidence>
<dbReference type="KEGG" id="cad:Curi_c10680"/>
<name>K0AZ63_GOTA9</name>
<accession>K0AZ63</accession>
<dbReference type="PATRIC" id="fig|1128398.3.peg.1070"/>
<dbReference type="STRING" id="1128398.Curi_c10680"/>
<dbReference type="EMBL" id="CP003326">
    <property type="protein sequence ID" value="AFS78082.1"/>
    <property type="molecule type" value="Genomic_DNA"/>
</dbReference>
<dbReference type="eggNOG" id="ENOG50315CT">
    <property type="taxonomic scope" value="Bacteria"/>
</dbReference>
<dbReference type="Pfam" id="PF20353">
    <property type="entry name" value="DUF6648"/>
    <property type="match status" value="1"/>
</dbReference>